<dbReference type="AlphaFoldDB" id="A0AA39IZL1"/>
<keyword evidence="3" id="KW-1185">Reference proteome</keyword>
<evidence type="ECO:0000313" key="2">
    <source>
        <dbReference type="EMBL" id="KAK0433416.1"/>
    </source>
</evidence>
<name>A0AA39IZL1_9AGAR</name>
<accession>A0AA39IZL1</accession>
<comment type="caution">
    <text evidence="2">The sequence shown here is derived from an EMBL/GenBank/DDBJ whole genome shotgun (WGS) entry which is preliminary data.</text>
</comment>
<organism evidence="2 3">
    <name type="scientific">Armillaria borealis</name>
    <dbReference type="NCBI Taxonomy" id="47425"/>
    <lineage>
        <taxon>Eukaryota</taxon>
        <taxon>Fungi</taxon>
        <taxon>Dikarya</taxon>
        <taxon>Basidiomycota</taxon>
        <taxon>Agaricomycotina</taxon>
        <taxon>Agaricomycetes</taxon>
        <taxon>Agaricomycetidae</taxon>
        <taxon>Agaricales</taxon>
        <taxon>Marasmiineae</taxon>
        <taxon>Physalacriaceae</taxon>
        <taxon>Armillaria</taxon>
    </lineage>
</organism>
<evidence type="ECO:0000313" key="3">
    <source>
        <dbReference type="Proteomes" id="UP001175226"/>
    </source>
</evidence>
<protein>
    <submittedName>
        <fullName evidence="2">Uncharacterized protein</fullName>
    </submittedName>
</protein>
<keyword evidence="1" id="KW-0175">Coiled coil</keyword>
<evidence type="ECO:0000256" key="1">
    <source>
        <dbReference type="SAM" id="Coils"/>
    </source>
</evidence>
<reference evidence="2" key="1">
    <citation type="submission" date="2023-06" db="EMBL/GenBank/DDBJ databases">
        <authorList>
            <consortium name="Lawrence Berkeley National Laboratory"/>
            <person name="Ahrendt S."/>
            <person name="Sahu N."/>
            <person name="Indic B."/>
            <person name="Wong-Bajracharya J."/>
            <person name="Merenyi Z."/>
            <person name="Ke H.-M."/>
            <person name="Monk M."/>
            <person name="Kocsube S."/>
            <person name="Drula E."/>
            <person name="Lipzen A."/>
            <person name="Balint B."/>
            <person name="Henrissat B."/>
            <person name="Andreopoulos B."/>
            <person name="Martin F.M."/>
            <person name="Harder C.B."/>
            <person name="Rigling D."/>
            <person name="Ford K.L."/>
            <person name="Foster G.D."/>
            <person name="Pangilinan J."/>
            <person name="Papanicolaou A."/>
            <person name="Barry K."/>
            <person name="LaButti K."/>
            <person name="Viragh M."/>
            <person name="Koriabine M."/>
            <person name="Yan M."/>
            <person name="Riley R."/>
            <person name="Champramary S."/>
            <person name="Plett K.L."/>
            <person name="Tsai I.J."/>
            <person name="Slot J."/>
            <person name="Sipos G."/>
            <person name="Plett J."/>
            <person name="Nagy L.G."/>
            <person name="Grigoriev I.V."/>
        </authorList>
    </citation>
    <scope>NUCLEOTIDE SEQUENCE</scope>
    <source>
        <strain evidence="2">FPL87.14</strain>
    </source>
</reference>
<dbReference type="EMBL" id="JAUEPT010000081">
    <property type="protein sequence ID" value="KAK0433416.1"/>
    <property type="molecule type" value="Genomic_DNA"/>
</dbReference>
<gene>
    <name evidence="2" type="ORF">EV421DRAFT_1430325</name>
</gene>
<sequence>MSSTRIVVTATVESDVLETARTLETQLRDIESLCQEAKSARDKNKARRKALEKQLSSLNAQLQLETTETERFCGRLASRSLPTLPDLSSRPLDAHFHVFTGSPDRNNDAYAFSGNAWTGHAVSEPTALAASAFISHPESFSDTYVFADGARRQTALLAFDSQTDFQYTPSPPIQHLANQPTGLYAPDSLVSLQSQLSVFPNALSPSSQLDEQTTRTPFSFESVYGSYYDLYATSALAVSNEGPERKVLGELHLINADDDEADRKRVRWNTEVTEYTIESCKKVKMSKVGSWARGLLS</sequence>
<dbReference type="Proteomes" id="UP001175226">
    <property type="component" value="Unassembled WGS sequence"/>
</dbReference>
<proteinExistence type="predicted"/>
<feature type="coiled-coil region" evidence="1">
    <location>
        <begin position="20"/>
        <end position="68"/>
    </location>
</feature>